<proteinExistence type="inferred from homology"/>
<dbReference type="EC" id="2.1.1.225" evidence="12"/>
<dbReference type="GO" id="GO:0106050">
    <property type="term" value="F:tRNA 2'-O-methyltransferase activity"/>
    <property type="evidence" value="ECO:0007669"/>
    <property type="project" value="UniProtKB-UniRule"/>
</dbReference>
<keyword evidence="7 12" id="KW-0863">Zinc-finger</keyword>
<evidence type="ECO:0000256" key="5">
    <source>
        <dbReference type="ARBA" id="ARBA00022694"/>
    </source>
</evidence>
<dbReference type="OMA" id="HRCSWRS"/>
<dbReference type="Proteomes" id="UP000694388">
    <property type="component" value="Unplaced"/>
</dbReference>
<comment type="similarity">
    <text evidence="1 12">Belongs to the methyltransferase TRM13 family.</text>
</comment>
<dbReference type="AlphaFoldDB" id="A0A8C4R1G0"/>
<keyword evidence="6 12" id="KW-0479">Metal-binding</keyword>
<keyword evidence="2 12" id="KW-0489">Methyltransferase</keyword>
<dbReference type="GeneTree" id="ENSGT00390000003182"/>
<evidence type="ECO:0000256" key="3">
    <source>
        <dbReference type="ARBA" id="ARBA00022679"/>
    </source>
</evidence>
<dbReference type="GO" id="GO:0008270">
    <property type="term" value="F:zinc ion binding"/>
    <property type="evidence" value="ECO:0007669"/>
    <property type="project" value="UniProtKB-KW"/>
</dbReference>
<dbReference type="InterPro" id="IPR021721">
    <property type="entry name" value="Znf_CCCH-type_TRM13"/>
</dbReference>
<dbReference type="SUPFAM" id="SSF53335">
    <property type="entry name" value="S-adenosyl-L-methionine-dependent methyltransferases"/>
    <property type="match status" value="1"/>
</dbReference>
<dbReference type="InterPro" id="IPR022776">
    <property type="entry name" value="TRM13/UPF0224_CHHC_Znf_dom"/>
</dbReference>
<evidence type="ECO:0000313" key="15">
    <source>
        <dbReference type="Proteomes" id="UP000694388"/>
    </source>
</evidence>
<evidence type="ECO:0000256" key="1">
    <source>
        <dbReference type="ARBA" id="ARBA00005265"/>
    </source>
</evidence>
<evidence type="ECO:0000256" key="2">
    <source>
        <dbReference type="ARBA" id="ARBA00022603"/>
    </source>
</evidence>
<dbReference type="Ensembl" id="ENSEBUT00000024055.1">
    <property type="protein sequence ID" value="ENSEBUP00000023479.1"/>
    <property type="gene ID" value="ENSEBUG00000014444.1"/>
</dbReference>
<dbReference type="PANTHER" id="PTHR12998:SF0">
    <property type="entry name" value="TRNA:M(4)X MODIFICATION ENZYME TRM13 HOMOLOG"/>
    <property type="match status" value="1"/>
</dbReference>
<sequence length="457" mass="51166">MAAEVECGKARLRCAFFVSHKHRLCKMIPSAGCRYCGEHAACEPDTTVGQQRKRIPCPLDPKHSVYADALQKHLKKCNSRERPLPVYYMKNINTEESDDEEDSDNNDTLPLHTEEVAGLIAKIERFSEDLAGEIPHCILLHESLREPLKQAGSGPAWKHLQQQASILGNLEHLALLRPGHCFVEFGAGRGHLAHWVQRALPANKRAHFLLIDRSTARFKVDGKHKQGAGEFERLKIDIQHLDLRKVPKICHEGFPVVGIGKHLCGSATDFALRCLAEQLPNLTNHVQSDSGIEVPRAEDQDTWTAGVGSQVLRSESQDWSRKGSSVAGLVIALCCHHRCRWRDYVGKEFFRARGLGCKDFSRLCRLSSWATCGWGRGRNGTEGHDPVGETTCPFESQLDLDVNTRVALGQQCKRMLDAGRVDFLRKRGFEATLKVYTDPTVSLENILLTALPRKVYC</sequence>
<comment type="catalytic activity">
    <reaction evidence="11 12">
        <text>adenosine(4) in tRNA(His) + S-adenosyl-L-methionine = 2'-O-methyladenosine(4) in tRNA(His) + S-adenosyl-L-homocysteine + H(+)</text>
        <dbReference type="Rhea" id="RHEA:43196"/>
        <dbReference type="Rhea" id="RHEA-COMP:10401"/>
        <dbReference type="Rhea" id="RHEA-COMP:10402"/>
        <dbReference type="ChEBI" id="CHEBI:15378"/>
        <dbReference type="ChEBI" id="CHEBI:57856"/>
        <dbReference type="ChEBI" id="CHEBI:59789"/>
        <dbReference type="ChEBI" id="CHEBI:74411"/>
        <dbReference type="ChEBI" id="CHEBI:74477"/>
        <dbReference type="EC" id="2.1.1.225"/>
    </reaction>
</comment>
<keyword evidence="15" id="KW-1185">Reference proteome</keyword>
<dbReference type="PROSITE" id="PS51800">
    <property type="entry name" value="ZF_CHHC_U11_48K"/>
    <property type="match status" value="1"/>
</dbReference>
<evidence type="ECO:0000256" key="6">
    <source>
        <dbReference type="ARBA" id="ARBA00022723"/>
    </source>
</evidence>
<dbReference type="Pfam" id="PF05206">
    <property type="entry name" value="TRM13"/>
    <property type="match status" value="1"/>
</dbReference>
<accession>A0A8C4R1G0</accession>
<evidence type="ECO:0000256" key="8">
    <source>
        <dbReference type="ARBA" id="ARBA00022833"/>
    </source>
</evidence>
<dbReference type="GO" id="GO:0030488">
    <property type="term" value="P:tRNA methylation"/>
    <property type="evidence" value="ECO:0007669"/>
    <property type="project" value="InterPro"/>
</dbReference>
<keyword evidence="3 12" id="KW-0808">Transferase</keyword>
<organism evidence="14 15">
    <name type="scientific">Eptatretus burgeri</name>
    <name type="common">Inshore hagfish</name>
    <dbReference type="NCBI Taxonomy" id="7764"/>
    <lineage>
        <taxon>Eukaryota</taxon>
        <taxon>Metazoa</taxon>
        <taxon>Chordata</taxon>
        <taxon>Craniata</taxon>
        <taxon>Vertebrata</taxon>
        <taxon>Cyclostomata</taxon>
        <taxon>Myxini</taxon>
        <taxon>Myxiniformes</taxon>
        <taxon>Myxinidae</taxon>
        <taxon>Eptatretinae</taxon>
        <taxon>Eptatretus</taxon>
    </lineage>
</organism>
<comment type="function">
    <text evidence="12">tRNA methylase which 2'-O-methylates cytidine(4) in tRNA(Pro) and tRNA(Gly)(GCC), and adenosine(4) in tRNA(His).</text>
</comment>
<dbReference type="InterPro" id="IPR007871">
    <property type="entry name" value="Methyltransferase_TRM13"/>
</dbReference>
<evidence type="ECO:0000256" key="12">
    <source>
        <dbReference type="RuleBase" id="RU367103"/>
    </source>
</evidence>
<name>A0A8C4R1G0_EPTBU</name>
<reference evidence="14" key="1">
    <citation type="submission" date="2025-08" db="UniProtKB">
        <authorList>
            <consortium name="Ensembl"/>
        </authorList>
    </citation>
    <scope>IDENTIFICATION</scope>
</reference>
<evidence type="ECO:0000313" key="14">
    <source>
        <dbReference type="Ensembl" id="ENSEBUP00000023479.1"/>
    </source>
</evidence>
<evidence type="ECO:0000259" key="13">
    <source>
        <dbReference type="PROSITE" id="PS51800"/>
    </source>
</evidence>
<evidence type="ECO:0000256" key="10">
    <source>
        <dbReference type="ARBA" id="ARBA00048635"/>
    </source>
</evidence>
<reference evidence="14" key="2">
    <citation type="submission" date="2025-09" db="UniProtKB">
        <authorList>
            <consortium name="Ensembl"/>
        </authorList>
    </citation>
    <scope>IDENTIFICATION</scope>
</reference>
<evidence type="ECO:0000256" key="9">
    <source>
        <dbReference type="ARBA" id="ARBA00048165"/>
    </source>
</evidence>
<keyword evidence="8 12" id="KW-0862">Zinc</keyword>
<dbReference type="InterPro" id="IPR029063">
    <property type="entry name" value="SAM-dependent_MTases_sf"/>
</dbReference>
<dbReference type="Pfam" id="PF05253">
    <property type="entry name" value="zf-U11-48K"/>
    <property type="match status" value="1"/>
</dbReference>
<evidence type="ECO:0000256" key="7">
    <source>
        <dbReference type="ARBA" id="ARBA00022771"/>
    </source>
</evidence>
<keyword evidence="4 12" id="KW-0949">S-adenosyl-L-methionine</keyword>
<protein>
    <recommendedName>
        <fullName evidence="12">tRNA:m(4)X modification enzyme TRM13</fullName>
        <ecNumber evidence="12">2.1.1.225</ecNumber>
    </recommendedName>
</protein>
<evidence type="ECO:0000256" key="11">
    <source>
        <dbReference type="ARBA" id="ARBA00049393"/>
    </source>
</evidence>
<dbReference type="InterPro" id="IPR039044">
    <property type="entry name" value="Trm13"/>
</dbReference>
<feature type="domain" description="CHHC U11-48K-type" evidence="13">
    <location>
        <begin position="54"/>
        <end position="81"/>
    </location>
</feature>
<comment type="catalytic activity">
    <reaction evidence="9 12">
        <text>cytidine(4) in tRNA(Pro) + S-adenosyl-L-methionine = 2'-O-methylcytidine(4) in tRNA(Pro) + S-adenosyl-L-homocysteine + H(+)</text>
        <dbReference type="Rhea" id="RHEA:32767"/>
        <dbReference type="Rhea" id="RHEA-COMP:10397"/>
        <dbReference type="Rhea" id="RHEA-COMP:10398"/>
        <dbReference type="ChEBI" id="CHEBI:15378"/>
        <dbReference type="ChEBI" id="CHEBI:57856"/>
        <dbReference type="ChEBI" id="CHEBI:59789"/>
        <dbReference type="ChEBI" id="CHEBI:74495"/>
        <dbReference type="ChEBI" id="CHEBI:82748"/>
        <dbReference type="EC" id="2.1.1.225"/>
    </reaction>
</comment>
<dbReference type="Pfam" id="PF11722">
    <property type="entry name" value="zf-TRM13_CCCH"/>
    <property type="match status" value="1"/>
</dbReference>
<dbReference type="PANTHER" id="PTHR12998">
    <property type="entry name" value="TRNA:M(4)X MODIFICATION ENZYME TRM13 HOMOLOG"/>
    <property type="match status" value="1"/>
</dbReference>
<keyword evidence="5 12" id="KW-0819">tRNA processing</keyword>
<evidence type="ECO:0000256" key="4">
    <source>
        <dbReference type="ARBA" id="ARBA00022691"/>
    </source>
</evidence>
<comment type="catalytic activity">
    <reaction evidence="10 12">
        <text>cytidine(4) in tRNA(Gly)(GCC) + S-adenosyl-L-methionine = 2'-O-methylcytidine(4) in tRNA(Gly)(GCC) + S-adenosyl-L-homocysteine + H(+)</text>
        <dbReference type="Rhea" id="RHEA:43192"/>
        <dbReference type="Rhea" id="RHEA-COMP:10399"/>
        <dbReference type="Rhea" id="RHEA-COMP:10400"/>
        <dbReference type="ChEBI" id="CHEBI:15378"/>
        <dbReference type="ChEBI" id="CHEBI:57856"/>
        <dbReference type="ChEBI" id="CHEBI:59789"/>
        <dbReference type="ChEBI" id="CHEBI:74495"/>
        <dbReference type="ChEBI" id="CHEBI:82748"/>
        <dbReference type="EC" id="2.1.1.225"/>
    </reaction>
</comment>